<dbReference type="Pfam" id="PF00078">
    <property type="entry name" value="RVT_1"/>
    <property type="match status" value="1"/>
</dbReference>
<reference evidence="3" key="2">
    <citation type="submission" date="2022-01" db="EMBL/GenBank/DDBJ databases">
        <authorList>
            <person name="Yamashiro T."/>
            <person name="Shiraishi A."/>
            <person name="Satake H."/>
            <person name="Nakayama K."/>
        </authorList>
    </citation>
    <scope>NUCLEOTIDE SEQUENCE</scope>
</reference>
<evidence type="ECO:0000259" key="1">
    <source>
        <dbReference type="Pfam" id="PF00078"/>
    </source>
</evidence>
<keyword evidence="3" id="KW-0695">RNA-directed DNA polymerase</keyword>
<keyword evidence="3" id="KW-0548">Nucleotidyltransferase</keyword>
<dbReference type="SUPFAM" id="SSF56672">
    <property type="entry name" value="DNA/RNA polymerases"/>
    <property type="match status" value="1"/>
</dbReference>
<evidence type="ECO:0000313" key="3">
    <source>
        <dbReference type="EMBL" id="GJT09977.1"/>
    </source>
</evidence>
<reference evidence="3" key="1">
    <citation type="journal article" date="2022" name="Int. J. Mol. Sci.">
        <title>Draft Genome of Tanacetum Coccineum: Genomic Comparison of Closely Related Tanacetum-Family Plants.</title>
        <authorList>
            <person name="Yamashiro T."/>
            <person name="Shiraishi A."/>
            <person name="Nakayama K."/>
            <person name="Satake H."/>
        </authorList>
    </citation>
    <scope>NUCLEOTIDE SEQUENCE</scope>
</reference>
<name>A0ABQ5B754_9ASTR</name>
<feature type="domain" description="RNase H type-1" evidence="2">
    <location>
        <begin position="339"/>
        <end position="416"/>
    </location>
</feature>
<dbReference type="CDD" id="cd01647">
    <property type="entry name" value="RT_LTR"/>
    <property type="match status" value="1"/>
</dbReference>
<dbReference type="InterPro" id="IPR043502">
    <property type="entry name" value="DNA/RNA_pol_sf"/>
</dbReference>
<dbReference type="InterPro" id="IPR043128">
    <property type="entry name" value="Rev_trsase/Diguanyl_cyclase"/>
</dbReference>
<dbReference type="PANTHER" id="PTHR48475:SF2">
    <property type="entry name" value="RIBONUCLEASE H"/>
    <property type="match status" value="1"/>
</dbReference>
<dbReference type="Proteomes" id="UP001151760">
    <property type="component" value="Unassembled WGS sequence"/>
</dbReference>
<evidence type="ECO:0000313" key="4">
    <source>
        <dbReference type="Proteomes" id="UP001151760"/>
    </source>
</evidence>
<organism evidence="3 4">
    <name type="scientific">Tanacetum coccineum</name>
    <dbReference type="NCBI Taxonomy" id="301880"/>
    <lineage>
        <taxon>Eukaryota</taxon>
        <taxon>Viridiplantae</taxon>
        <taxon>Streptophyta</taxon>
        <taxon>Embryophyta</taxon>
        <taxon>Tracheophyta</taxon>
        <taxon>Spermatophyta</taxon>
        <taxon>Magnoliopsida</taxon>
        <taxon>eudicotyledons</taxon>
        <taxon>Gunneridae</taxon>
        <taxon>Pentapetalae</taxon>
        <taxon>asterids</taxon>
        <taxon>campanulids</taxon>
        <taxon>Asterales</taxon>
        <taxon>Asteraceae</taxon>
        <taxon>Asteroideae</taxon>
        <taxon>Anthemideae</taxon>
        <taxon>Anthemidinae</taxon>
        <taxon>Tanacetum</taxon>
    </lineage>
</organism>
<dbReference type="Gene3D" id="3.10.10.10">
    <property type="entry name" value="HIV Type 1 Reverse Transcriptase, subunit A, domain 1"/>
    <property type="match status" value="1"/>
</dbReference>
<accession>A0ABQ5B754</accession>
<dbReference type="GO" id="GO:0003964">
    <property type="term" value="F:RNA-directed DNA polymerase activity"/>
    <property type="evidence" value="ECO:0007669"/>
    <property type="project" value="UniProtKB-KW"/>
</dbReference>
<dbReference type="InterPro" id="IPR000477">
    <property type="entry name" value="RT_dom"/>
</dbReference>
<dbReference type="EMBL" id="BQNB010012953">
    <property type="protein sequence ID" value="GJT09977.1"/>
    <property type="molecule type" value="Genomic_DNA"/>
</dbReference>
<dbReference type="InterPro" id="IPR036397">
    <property type="entry name" value="RNaseH_sf"/>
</dbReference>
<feature type="domain" description="Reverse transcriptase" evidence="1">
    <location>
        <begin position="147"/>
        <end position="220"/>
    </location>
</feature>
<keyword evidence="4" id="KW-1185">Reference proteome</keyword>
<gene>
    <name evidence="3" type="ORF">Tco_0857019</name>
</gene>
<evidence type="ECO:0000259" key="2">
    <source>
        <dbReference type="Pfam" id="PF13456"/>
    </source>
</evidence>
<comment type="caution">
    <text evidence="3">The sequence shown here is derived from an EMBL/GenBank/DDBJ whole genome shotgun (WGS) entry which is preliminary data.</text>
</comment>
<dbReference type="Gene3D" id="3.30.420.10">
    <property type="entry name" value="Ribonuclease H-like superfamily/Ribonuclease H"/>
    <property type="match status" value="1"/>
</dbReference>
<proteinExistence type="predicted"/>
<dbReference type="InterPro" id="IPR002156">
    <property type="entry name" value="RNaseH_domain"/>
</dbReference>
<keyword evidence="3" id="KW-0808">Transferase</keyword>
<dbReference type="Gene3D" id="3.30.70.270">
    <property type="match status" value="1"/>
</dbReference>
<protein>
    <submittedName>
        <fullName evidence="3">Reverse transcriptase domain-containing protein</fullName>
    </submittedName>
</protein>
<dbReference type="PANTHER" id="PTHR48475">
    <property type="entry name" value="RIBONUCLEASE H"/>
    <property type="match status" value="1"/>
</dbReference>
<sequence length="495" mass="56858">MDRMGTPTQCDMLCDTFVVSLVAYSARHSLLLTPLCCDDAYPGMPRDSALAGCDRLVSEPLVIKNFISTHGLLDIKRSRREPIKEEPLKEPNEEERKRREREFTFPVRQKKRVLAKDRNEAVTAEVDKLVEARILKEVYFLQWVANPTVYPIREDQKIESLDGFRYKFFLDAYKGYHQIRMAEEDEEKTTFYTEQGTFCYEKMPFGLKNAGATYQRLATENFSGHLITKQGIEPNPEKVKAIIDMLSPRTIREVQSLNGKLTALDRFLARSTEKALPFFKTLKGCIEKRDFWGSQEVEEALQKLKLHLQSLPALIVPIPGETLTLYLAASHETVSSVLMAEWEGLELSTRLEVHHLQAFTDSLLVTNHVKGTYEAREESMKRYIAKVQSLQERFKSFSITQIPHSKNKRANALSKLASSSFVHLTKKVLVEIIPCRSIDMKTVNTVEEPETTWMDPIINYLRDGRLLEDPVATRKIRVKAPQYLLKKAFYIGKAT</sequence>
<dbReference type="Pfam" id="PF13456">
    <property type="entry name" value="RVT_3"/>
    <property type="match status" value="1"/>
</dbReference>